<feature type="region of interest" description="Disordered" evidence="1">
    <location>
        <begin position="156"/>
        <end position="202"/>
    </location>
</feature>
<feature type="non-terminal residue" evidence="2">
    <location>
        <position position="202"/>
    </location>
</feature>
<dbReference type="EMBL" id="OW152813">
    <property type="protein sequence ID" value="CAH2034787.1"/>
    <property type="molecule type" value="Genomic_DNA"/>
</dbReference>
<name>A0ABN8HNY1_9NEOP</name>
<accession>A0ABN8HNY1</accession>
<dbReference type="Proteomes" id="UP000837857">
    <property type="component" value="Chromosome 1"/>
</dbReference>
<protein>
    <submittedName>
        <fullName evidence="2">Uncharacterized protein</fullName>
    </submittedName>
</protein>
<sequence length="202" mass="21710">MLKKKKRERDRERGSPETGTTPSAMAVRRTLDRTGPSARSFAGAFAADHRASGGASSHLVFVESPCRKEAAAGGPSPMGHAYTKHFVIHKDKRKIKICKALGTGRALLRGRVARTRRGRDAVCRQIGVPFNVAKLIGLRVEWARIRWRGSARVSARCGGGLAGTPPGPRQLRPERPQTPGPNPRGAAVSTTAQRHASSGALR</sequence>
<proteinExistence type="predicted"/>
<evidence type="ECO:0000313" key="3">
    <source>
        <dbReference type="Proteomes" id="UP000837857"/>
    </source>
</evidence>
<keyword evidence="3" id="KW-1185">Reference proteome</keyword>
<organism evidence="2 3">
    <name type="scientific">Iphiclides podalirius</name>
    <name type="common">scarce swallowtail</name>
    <dbReference type="NCBI Taxonomy" id="110791"/>
    <lineage>
        <taxon>Eukaryota</taxon>
        <taxon>Metazoa</taxon>
        <taxon>Ecdysozoa</taxon>
        <taxon>Arthropoda</taxon>
        <taxon>Hexapoda</taxon>
        <taxon>Insecta</taxon>
        <taxon>Pterygota</taxon>
        <taxon>Neoptera</taxon>
        <taxon>Endopterygota</taxon>
        <taxon>Lepidoptera</taxon>
        <taxon>Glossata</taxon>
        <taxon>Ditrysia</taxon>
        <taxon>Papilionoidea</taxon>
        <taxon>Papilionidae</taxon>
        <taxon>Papilioninae</taxon>
        <taxon>Iphiclides</taxon>
    </lineage>
</organism>
<evidence type="ECO:0000313" key="2">
    <source>
        <dbReference type="EMBL" id="CAH2034787.1"/>
    </source>
</evidence>
<evidence type="ECO:0000256" key="1">
    <source>
        <dbReference type="SAM" id="MobiDB-lite"/>
    </source>
</evidence>
<feature type="region of interest" description="Disordered" evidence="1">
    <location>
        <begin position="1"/>
        <end position="29"/>
    </location>
</feature>
<gene>
    <name evidence="2" type="ORF">IPOD504_LOCUS289</name>
</gene>
<reference evidence="2" key="1">
    <citation type="submission" date="2022-03" db="EMBL/GenBank/DDBJ databases">
        <authorList>
            <person name="Martin H S."/>
        </authorList>
    </citation>
    <scope>NUCLEOTIDE SEQUENCE</scope>
</reference>